<sequence length="108" mass="12207">MSHDWKAQRAETFETFAEMAGEVSLPKSAVVYYQFYAENIDPDWAAVEKALKAKGFKTERDEEEGLIVASIGPIPVTPDSIWEQEKIATEAVLDAEFFPDGWEMTTEE</sequence>
<dbReference type="AlphaFoldDB" id="A0A8X8H474"/>
<reference evidence="1" key="1">
    <citation type="submission" date="2020-05" db="EMBL/GenBank/DDBJ databases">
        <title>Fertoebacter nigrum gen. nov., sp. nov., a new member of the family Rhodobacteraceae.</title>
        <authorList>
            <person name="Szuroczki S."/>
            <person name="Abbaszade G."/>
            <person name="Buni D."/>
            <person name="Schumann P."/>
            <person name="Toth E."/>
        </authorList>
    </citation>
    <scope>NUCLEOTIDE SEQUENCE</scope>
    <source>
        <strain evidence="1">RG-N-1a</strain>
    </source>
</reference>
<name>A0A8X8H474_9RHOB</name>
<dbReference type="RefSeq" id="WP_152828215.1">
    <property type="nucleotide sequence ID" value="NZ_WHUT02000011.1"/>
</dbReference>
<organism evidence="1 2">
    <name type="scientific">Fertoeibacter niger</name>
    <dbReference type="NCBI Taxonomy" id="2656921"/>
    <lineage>
        <taxon>Bacteria</taxon>
        <taxon>Pseudomonadati</taxon>
        <taxon>Pseudomonadota</taxon>
        <taxon>Alphaproteobacteria</taxon>
        <taxon>Rhodobacterales</taxon>
        <taxon>Paracoccaceae</taxon>
        <taxon>Fertoeibacter</taxon>
    </lineage>
</organism>
<evidence type="ECO:0000313" key="1">
    <source>
        <dbReference type="EMBL" id="NUB46049.1"/>
    </source>
</evidence>
<comment type="caution">
    <text evidence="1">The sequence shown here is derived from an EMBL/GenBank/DDBJ whole genome shotgun (WGS) entry which is preliminary data.</text>
</comment>
<dbReference type="EMBL" id="WHUT02000011">
    <property type="protein sequence ID" value="NUB46049.1"/>
    <property type="molecule type" value="Genomic_DNA"/>
</dbReference>
<proteinExistence type="predicted"/>
<protein>
    <submittedName>
        <fullName evidence="1">Uncharacterized protein</fullName>
    </submittedName>
</protein>
<gene>
    <name evidence="1" type="ORF">GEU84_016745</name>
</gene>
<accession>A0A8X8H474</accession>
<keyword evidence="2" id="KW-1185">Reference proteome</keyword>
<evidence type="ECO:0000313" key="2">
    <source>
        <dbReference type="Proteomes" id="UP000484076"/>
    </source>
</evidence>
<dbReference type="Proteomes" id="UP000484076">
    <property type="component" value="Unassembled WGS sequence"/>
</dbReference>